<proteinExistence type="predicted"/>
<name>A0A0K2B5I9_STRA7</name>
<dbReference type="Proteomes" id="UP000061018">
    <property type="component" value="Chromosome"/>
</dbReference>
<dbReference type="AlphaFoldDB" id="A0A0K2B5I9"/>
<organism evidence="1 2">
    <name type="scientific">Streptomyces ambofaciens (strain ATCC 23877 / 3486 / DSM 40053 / JCM 4204 / NBRC 12836 / NRRL B-2516)</name>
    <dbReference type="NCBI Taxonomy" id="278992"/>
    <lineage>
        <taxon>Bacteria</taxon>
        <taxon>Bacillati</taxon>
        <taxon>Actinomycetota</taxon>
        <taxon>Actinomycetes</taxon>
        <taxon>Kitasatosporales</taxon>
        <taxon>Streptomycetaceae</taxon>
        <taxon>Streptomyces</taxon>
    </lineage>
</organism>
<reference evidence="2" key="1">
    <citation type="journal article" date="2015" name="J. Biotechnol.">
        <title>Complete genome sequence of Streptomyces ambofaciens ATCC 23877, the spiramycin producer.</title>
        <authorList>
            <person name="Thibessard A."/>
            <person name="Haas D."/>
            <person name="Gerbaud C."/>
            <person name="Aigle B."/>
            <person name="Lautru S."/>
            <person name="Pernodet J.L."/>
            <person name="Leblond P."/>
        </authorList>
    </citation>
    <scope>NUCLEOTIDE SEQUENCE [LARGE SCALE GENOMIC DNA]</scope>
    <source>
        <strain evidence="2">ATCC 23877 / 3486 / DSM 40053 / JCM 4204 / NBRC 12836 / NRRL B-2516</strain>
    </source>
</reference>
<gene>
    <name evidence="1" type="ORF">SAM23877_7370</name>
</gene>
<evidence type="ECO:0000313" key="2">
    <source>
        <dbReference type="Proteomes" id="UP000061018"/>
    </source>
</evidence>
<dbReference type="EMBL" id="CP012382">
    <property type="protein sequence ID" value="AKZ60411.1"/>
    <property type="molecule type" value="Genomic_DNA"/>
</dbReference>
<accession>A0A0K2B5I9</accession>
<sequence length="59" mass="6654">MYVPLAITPLVRLPPIQMRPPEKVLSTITQRPRSNGFVLQQHCVLWEDSVRTGATSRPA</sequence>
<protein>
    <submittedName>
        <fullName evidence="1">Uncharacterized protein</fullName>
    </submittedName>
</protein>
<dbReference type="KEGG" id="samb:SAM23877_7370"/>
<evidence type="ECO:0000313" key="1">
    <source>
        <dbReference type="EMBL" id="AKZ60411.1"/>
    </source>
</evidence>